<accession>A0A2P2JIE5</accession>
<protein>
    <submittedName>
        <fullName evidence="1">Uncharacterized protein</fullName>
    </submittedName>
</protein>
<reference evidence="1" key="1">
    <citation type="submission" date="2018-02" db="EMBL/GenBank/DDBJ databases">
        <title>Rhizophora mucronata_Transcriptome.</title>
        <authorList>
            <person name="Meera S.P."/>
            <person name="Sreeshan A."/>
            <person name="Augustine A."/>
        </authorList>
    </citation>
    <scope>NUCLEOTIDE SEQUENCE</scope>
    <source>
        <tissue evidence="1">Leaf</tissue>
    </source>
</reference>
<evidence type="ECO:0000313" key="1">
    <source>
        <dbReference type="EMBL" id="MBW93242.1"/>
    </source>
</evidence>
<proteinExistence type="predicted"/>
<dbReference type="EMBL" id="GGEC01012759">
    <property type="protein sequence ID" value="MBW93242.1"/>
    <property type="molecule type" value="Transcribed_RNA"/>
</dbReference>
<sequence length="25" mass="2950">MIFQLRSSVEHTQMVKVRKSTFHCG</sequence>
<name>A0A2P2JIE5_RHIMU</name>
<organism evidence="1">
    <name type="scientific">Rhizophora mucronata</name>
    <name type="common">Asiatic mangrove</name>
    <dbReference type="NCBI Taxonomy" id="61149"/>
    <lineage>
        <taxon>Eukaryota</taxon>
        <taxon>Viridiplantae</taxon>
        <taxon>Streptophyta</taxon>
        <taxon>Embryophyta</taxon>
        <taxon>Tracheophyta</taxon>
        <taxon>Spermatophyta</taxon>
        <taxon>Magnoliopsida</taxon>
        <taxon>eudicotyledons</taxon>
        <taxon>Gunneridae</taxon>
        <taxon>Pentapetalae</taxon>
        <taxon>rosids</taxon>
        <taxon>fabids</taxon>
        <taxon>Malpighiales</taxon>
        <taxon>Rhizophoraceae</taxon>
        <taxon>Rhizophora</taxon>
    </lineage>
</organism>
<dbReference type="AlphaFoldDB" id="A0A2P2JIE5"/>